<dbReference type="AlphaFoldDB" id="A0A419EMU3"/>
<evidence type="ECO:0000313" key="5">
    <source>
        <dbReference type="EMBL" id="RJP63942.1"/>
    </source>
</evidence>
<dbReference type="InterPro" id="IPR008928">
    <property type="entry name" value="6-hairpin_glycosidase_sf"/>
</dbReference>
<reference evidence="5 6" key="1">
    <citation type="journal article" date="2017" name="ISME J.">
        <title>Energy and carbon metabolisms in a deep terrestrial subsurface fluid microbial community.</title>
        <authorList>
            <person name="Momper L."/>
            <person name="Jungbluth S.P."/>
            <person name="Lee M.D."/>
            <person name="Amend J.P."/>
        </authorList>
    </citation>
    <scope>NUCLEOTIDE SEQUENCE [LARGE SCALE GENOMIC DNA]</scope>
    <source>
        <strain evidence="5">SURF_17</strain>
    </source>
</reference>
<dbReference type="GO" id="GO:0009311">
    <property type="term" value="P:oligosaccharide metabolic process"/>
    <property type="evidence" value="ECO:0007669"/>
    <property type="project" value="InterPro"/>
</dbReference>
<name>A0A419EMU3_9BACT</name>
<sequence>MPPRNHPQIGWNTYDPLGMNRIVRFPELYEVRISVFAPESGSYASKFYFLEHFGDVGNALRAEAHSPDCSFASANLSFAGFTFKVEYACSQDGTLACSVTPLAVADPFTLVMVEVLRAWELEGEVELTNNVISFPSASGRRIVVSAIQEHSSIHNTGTRVTSGVYPSEEEYLNFLLEQRTLNGLSGKGKIAALGFIARIPLTVAAWTENKQAGVRRVVPSSHATTELVRANKETYETESPSIRGGPFEGCHRAATSVANWMTVWDQLHEIPYSPVTRSWIDNYMVRAGFDPSARGPLTGLWDCFFHALLHSVNDQSLAEGNIRVVLDDHALMDTEYPTNYIVSTYRSGDRSQPPLGSLATWKLYRRFGNKALLEWAYPRLKRWHSWWKRRRDGNGDGLLEWGSNLDVAQPGNDAGTLFAAACESGMDNSPLYDEASYDAATGTMNLADVGLNALHAADTLFLSRIADALGRRDESEALETEHRALCERINASLWDEKTRTYANRFWNGNFSTRLAPMSFYPLLAHIPETGRAQELVQLHLLNEREFWGEFVIPTISKDDPAFMDQLYWRGRIWPPVNYLIYLGLKAYRLDEVAFELACRSVRLFMKEWNLRGHCHENYNAITGEGDDVPVAASPGSNGSDRFYTWGALLALMGVEELFDVELGAGIRFGCRFLQKETVISNVRCQGESYSVKTSFKETTACRNGAEFFSSTPGTSVRNYTASKEGVEFFVAGSGTTSLAVSGFDPRSPVTVTAGGHEPFQITADAGGKATFSSNLTGGYTHIALKRTLV</sequence>
<proteinExistence type="inferred from homology"/>
<dbReference type="Gene3D" id="1.50.10.10">
    <property type="match status" value="1"/>
</dbReference>
<comment type="caution">
    <text evidence="5">The sequence shown here is derived from an EMBL/GenBank/DDBJ whole genome shotgun (WGS) entry which is preliminary data.</text>
</comment>
<evidence type="ECO:0000259" key="4">
    <source>
        <dbReference type="Pfam" id="PF22422"/>
    </source>
</evidence>
<evidence type="ECO:0000313" key="6">
    <source>
        <dbReference type="Proteomes" id="UP000285961"/>
    </source>
</evidence>
<dbReference type="InterPro" id="IPR012341">
    <property type="entry name" value="6hp_glycosidase-like_sf"/>
</dbReference>
<keyword evidence="3" id="KW-0326">Glycosidase</keyword>
<dbReference type="PANTHER" id="PTHR10412">
    <property type="entry name" value="MANNOSYL-OLIGOSACCHARIDE GLUCOSIDASE"/>
    <property type="match status" value="1"/>
</dbReference>
<dbReference type="InterPro" id="IPR004888">
    <property type="entry name" value="Glycoside_hydrolase_63"/>
</dbReference>
<dbReference type="GO" id="GO:0004573">
    <property type="term" value="F:Glc3Man9GlcNAc2 oligosaccharide glucosidase activity"/>
    <property type="evidence" value="ECO:0007669"/>
    <property type="project" value="InterPro"/>
</dbReference>
<accession>A0A419EMU3</accession>
<evidence type="ECO:0000256" key="2">
    <source>
        <dbReference type="ARBA" id="ARBA00022801"/>
    </source>
</evidence>
<dbReference type="InterPro" id="IPR054491">
    <property type="entry name" value="MGH1-like_GH"/>
</dbReference>
<evidence type="ECO:0000256" key="3">
    <source>
        <dbReference type="ARBA" id="ARBA00023295"/>
    </source>
</evidence>
<dbReference type="PANTHER" id="PTHR10412:SF11">
    <property type="entry name" value="MANNOSYL-OLIGOSACCHARIDE GLUCOSIDASE"/>
    <property type="match status" value="1"/>
</dbReference>
<dbReference type="Pfam" id="PF22422">
    <property type="entry name" value="MGH1-like_GH"/>
    <property type="match status" value="1"/>
</dbReference>
<evidence type="ECO:0000256" key="1">
    <source>
        <dbReference type="ARBA" id="ARBA00010833"/>
    </source>
</evidence>
<dbReference type="GO" id="GO:0006487">
    <property type="term" value="P:protein N-linked glycosylation"/>
    <property type="evidence" value="ECO:0007669"/>
    <property type="project" value="TreeGrafter"/>
</dbReference>
<comment type="similarity">
    <text evidence="1">Belongs to the glycosyl hydrolase 63 family.</text>
</comment>
<organism evidence="5 6">
    <name type="scientific">Candidatus Abyssobacteria bacterium SURF_17</name>
    <dbReference type="NCBI Taxonomy" id="2093361"/>
    <lineage>
        <taxon>Bacteria</taxon>
        <taxon>Pseudomonadati</taxon>
        <taxon>Candidatus Hydrogenedentota</taxon>
        <taxon>Candidatus Abyssobacteria</taxon>
    </lineage>
</organism>
<keyword evidence="2" id="KW-0378">Hydrolase</keyword>
<dbReference type="SUPFAM" id="SSF48208">
    <property type="entry name" value="Six-hairpin glycosidases"/>
    <property type="match status" value="1"/>
</dbReference>
<gene>
    <name evidence="5" type="ORF">C4532_20135</name>
</gene>
<dbReference type="EMBL" id="QZKI01000144">
    <property type="protein sequence ID" value="RJP63942.1"/>
    <property type="molecule type" value="Genomic_DNA"/>
</dbReference>
<feature type="domain" description="Mannosylglycerate hydrolase MGH1-like glycoside hydrolase" evidence="4">
    <location>
        <begin position="300"/>
        <end position="627"/>
    </location>
</feature>
<protein>
    <recommendedName>
        <fullName evidence="4">Mannosylglycerate hydrolase MGH1-like glycoside hydrolase domain-containing protein</fullName>
    </recommendedName>
</protein>
<dbReference type="Proteomes" id="UP000285961">
    <property type="component" value="Unassembled WGS sequence"/>
</dbReference>